<dbReference type="AlphaFoldDB" id="A0A2R6X096"/>
<evidence type="ECO:0000313" key="1">
    <source>
        <dbReference type="EMBL" id="PTQ39533.1"/>
    </source>
</evidence>
<dbReference type="Gramene" id="Mp4g04610.1">
    <property type="protein sequence ID" value="Mp4g04610.1.cds1"/>
    <property type="gene ID" value="Mp4g04610"/>
</dbReference>
<dbReference type="EMBL" id="KZ772716">
    <property type="protein sequence ID" value="PTQ39533.1"/>
    <property type="molecule type" value="Genomic_DNA"/>
</dbReference>
<dbReference type="Proteomes" id="UP000244005">
    <property type="component" value="Unassembled WGS sequence"/>
</dbReference>
<keyword evidence="2" id="KW-1185">Reference proteome</keyword>
<name>A0A2R6X096_MARPO</name>
<sequence length="158" mass="17889">MSKVRTLADEQNVTINLSTLCATMAHPTTDTRPVLSRHATLSHLKSRTFCPDFSSLRIRMRSAHPPLSRIRTEDILIPNARPAHTHLRINPSLARRHFPSAAQQFLKSRVDVTHFDTSSSLKKERLPDSTSRPPLLTVAPLPSLRFATAIKFLHLSRW</sequence>
<proteinExistence type="predicted"/>
<accession>A0A2R6X096</accession>
<reference evidence="2" key="1">
    <citation type="journal article" date="2017" name="Cell">
        <title>Insights into land plant evolution garnered from the Marchantia polymorpha genome.</title>
        <authorList>
            <person name="Bowman J.L."/>
            <person name="Kohchi T."/>
            <person name="Yamato K.T."/>
            <person name="Jenkins J."/>
            <person name="Shu S."/>
            <person name="Ishizaki K."/>
            <person name="Yamaoka S."/>
            <person name="Nishihama R."/>
            <person name="Nakamura Y."/>
            <person name="Berger F."/>
            <person name="Adam C."/>
            <person name="Aki S.S."/>
            <person name="Althoff F."/>
            <person name="Araki T."/>
            <person name="Arteaga-Vazquez M.A."/>
            <person name="Balasubrmanian S."/>
            <person name="Barry K."/>
            <person name="Bauer D."/>
            <person name="Boehm C.R."/>
            <person name="Briginshaw L."/>
            <person name="Caballero-Perez J."/>
            <person name="Catarino B."/>
            <person name="Chen F."/>
            <person name="Chiyoda S."/>
            <person name="Chovatia M."/>
            <person name="Davies K.M."/>
            <person name="Delmans M."/>
            <person name="Demura T."/>
            <person name="Dierschke T."/>
            <person name="Dolan L."/>
            <person name="Dorantes-Acosta A.E."/>
            <person name="Eklund D.M."/>
            <person name="Florent S.N."/>
            <person name="Flores-Sandoval E."/>
            <person name="Fujiyama A."/>
            <person name="Fukuzawa H."/>
            <person name="Galik B."/>
            <person name="Grimanelli D."/>
            <person name="Grimwood J."/>
            <person name="Grossniklaus U."/>
            <person name="Hamada T."/>
            <person name="Haseloff J."/>
            <person name="Hetherington A.J."/>
            <person name="Higo A."/>
            <person name="Hirakawa Y."/>
            <person name="Hundley H.N."/>
            <person name="Ikeda Y."/>
            <person name="Inoue K."/>
            <person name="Inoue S.I."/>
            <person name="Ishida S."/>
            <person name="Jia Q."/>
            <person name="Kakita M."/>
            <person name="Kanazawa T."/>
            <person name="Kawai Y."/>
            <person name="Kawashima T."/>
            <person name="Kennedy M."/>
            <person name="Kinose K."/>
            <person name="Kinoshita T."/>
            <person name="Kohara Y."/>
            <person name="Koide E."/>
            <person name="Komatsu K."/>
            <person name="Kopischke S."/>
            <person name="Kubo M."/>
            <person name="Kyozuka J."/>
            <person name="Lagercrantz U."/>
            <person name="Lin S.S."/>
            <person name="Lindquist E."/>
            <person name="Lipzen A.M."/>
            <person name="Lu C.W."/>
            <person name="De Luna E."/>
            <person name="Martienssen R.A."/>
            <person name="Minamino N."/>
            <person name="Mizutani M."/>
            <person name="Mizutani M."/>
            <person name="Mochizuki N."/>
            <person name="Monte I."/>
            <person name="Mosher R."/>
            <person name="Nagasaki H."/>
            <person name="Nakagami H."/>
            <person name="Naramoto S."/>
            <person name="Nishitani K."/>
            <person name="Ohtani M."/>
            <person name="Okamoto T."/>
            <person name="Okumura M."/>
            <person name="Phillips J."/>
            <person name="Pollak B."/>
            <person name="Reinders A."/>
            <person name="Rovekamp M."/>
            <person name="Sano R."/>
            <person name="Sawa S."/>
            <person name="Schmid M.W."/>
            <person name="Shirakawa M."/>
            <person name="Solano R."/>
            <person name="Spunde A."/>
            <person name="Suetsugu N."/>
            <person name="Sugano S."/>
            <person name="Sugiyama A."/>
            <person name="Sun R."/>
            <person name="Suzuki Y."/>
            <person name="Takenaka M."/>
            <person name="Takezawa D."/>
            <person name="Tomogane H."/>
            <person name="Tsuzuki M."/>
            <person name="Ueda T."/>
            <person name="Umeda M."/>
            <person name="Ward J.M."/>
            <person name="Watanabe Y."/>
            <person name="Yazaki K."/>
            <person name="Yokoyama R."/>
            <person name="Yoshitake Y."/>
            <person name="Yotsui I."/>
            <person name="Zachgo S."/>
            <person name="Schmutz J."/>
        </authorList>
    </citation>
    <scope>NUCLEOTIDE SEQUENCE [LARGE SCALE GENOMIC DNA]</scope>
    <source>
        <strain evidence="2">Tak-1</strain>
    </source>
</reference>
<evidence type="ECO:0000313" key="2">
    <source>
        <dbReference type="Proteomes" id="UP000244005"/>
    </source>
</evidence>
<protein>
    <submittedName>
        <fullName evidence="1">Uncharacterized protein</fullName>
    </submittedName>
</protein>
<gene>
    <name evidence="1" type="ORF">MARPO_0044s0013</name>
</gene>
<organism evidence="1 2">
    <name type="scientific">Marchantia polymorpha</name>
    <name type="common">Common liverwort</name>
    <name type="synonym">Marchantia aquatica</name>
    <dbReference type="NCBI Taxonomy" id="3197"/>
    <lineage>
        <taxon>Eukaryota</taxon>
        <taxon>Viridiplantae</taxon>
        <taxon>Streptophyta</taxon>
        <taxon>Embryophyta</taxon>
        <taxon>Marchantiophyta</taxon>
        <taxon>Marchantiopsida</taxon>
        <taxon>Marchantiidae</taxon>
        <taxon>Marchantiales</taxon>
        <taxon>Marchantiaceae</taxon>
        <taxon>Marchantia</taxon>
    </lineage>
</organism>